<accession>A0A382NGM5</accession>
<protein>
    <submittedName>
        <fullName evidence="1">Uncharacterized protein</fullName>
    </submittedName>
</protein>
<proteinExistence type="predicted"/>
<sequence>MEQHISLRKLICADLKYYHEIHSGKNQLPNTFYMYIGFFRHEL</sequence>
<evidence type="ECO:0000313" key="1">
    <source>
        <dbReference type="EMBL" id="SVC59387.1"/>
    </source>
</evidence>
<dbReference type="EMBL" id="UINC01099823">
    <property type="protein sequence ID" value="SVC59387.1"/>
    <property type="molecule type" value="Genomic_DNA"/>
</dbReference>
<name>A0A382NGM5_9ZZZZ</name>
<gene>
    <name evidence="1" type="ORF">METZ01_LOCUS312241</name>
</gene>
<organism evidence="1">
    <name type="scientific">marine metagenome</name>
    <dbReference type="NCBI Taxonomy" id="408172"/>
    <lineage>
        <taxon>unclassified sequences</taxon>
        <taxon>metagenomes</taxon>
        <taxon>ecological metagenomes</taxon>
    </lineage>
</organism>
<dbReference type="AlphaFoldDB" id="A0A382NGM5"/>
<reference evidence="1" key="1">
    <citation type="submission" date="2018-05" db="EMBL/GenBank/DDBJ databases">
        <authorList>
            <person name="Lanie J.A."/>
            <person name="Ng W.-L."/>
            <person name="Kazmierczak K.M."/>
            <person name="Andrzejewski T.M."/>
            <person name="Davidsen T.M."/>
            <person name="Wayne K.J."/>
            <person name="Tettelin H."/>
            <person name="Glass J.I."/>
            <person name="Rusch D."/>
            <person name="Podicherti R."/>
            <person name="Tsui H.-C.T."/>
            <person name="Winkler M.E."/>
        </authorList>
    </citation>
    <scope>NUCLEOTIDE SEQUENCE</scope>
</reference>